<reference evidence="1 2" key="1">
    <citation type="journal article" date="2015" name="Fungal Genet. Biol.">
        <title>Evolution of novel wood decay mechanisms in Agaricales revealed by the genome sequences of Fistulina hepatica and Cylindrobasidium torrendii.</title>
        <authorList>
            <person name="Floudas D."/>
            <person name="Held B.W."/>
            <person name="Riley R."/>
            <person name="Nagy L.G."/>
            <person name="Koehler G."/>
            <person name="Ransdell A.S."/>
            <person name="Younus H."/>
            <person name="Chow J."/>
            <person name="Chiniquy J."/>
            <person name="Lipzen A."/>
            <person name="Tritt A."/>
            <person name="Sun H."/>
            <person name="Haridas S."/>
            <person name="LaButti K."/>
            <person name="Ohm R.A."/>
            <person name="Kues U."/>
            <person name="Blanchette R.A."/>
            <person name="Grigoriev I.V."/>
            <person name="Minto R.E."/>
            <person name="Hibbett D.S."/>
        </authorList>
    </citation>
    <scope>NUCLEOTIDE SEQUENCE [LARGE SCALE GENOMIC DNA]</scope>
    <source>
        <strain evidence="1 2">FP15055 ss-10</strain>
    </source>
</reference>
<dbReference type="Proteomes" id="UP000054007">
    <property type="component" value="Unassembled WGS sequence"/>
</dbReference>
<protein>
    <recommendedName>
        <fullName evidence="3">Zn(2)-C6 fungal-type domain-containing protein</fullName>
    </recommendedName>
</protein>
<dbReference type="EMBL" id="KN881021">
    <property type="protein sequence ID" value="KIY61185.1"/>
    <property type="molecule type" value="Genomic_DNA"/>
</dbReference>
<gene>
    <name evidence="1" type="ORF">CYLTODRAFT_479706</name>
</gene>
<accession>A0A0D7AT77</accession>
<dbReference type="AlphaFoldDB" id="A0A0D7AT77"/>
<evidence type="ECO:0008006" key="3">
    <source>
        <dbReference type="Google" id="ProtNLM"/>
    </source>
</evidence>
<organism evidence="1 2">
    <name type="scientific">Cylindrobasidium torrendii FP15055 ss-10</name>
    <dbReference type="NCBI Taxonomy" id="1314674"/>
    <lineage>
        <taxon>Eukaryota</taxon>
        <taxon>Fungi</taxon>
        <taxon>Dikarya</taxon>
        <taxon>Basidiomycota</taxon>
        <taxon>Agaricomycotina</taxon>
        <taxon>Agaricomycetes</taxon>
        <taxon>Agaricomycetidae</taxon>
        <taxon>Agaricales</taxon>
        <taxon>Marasmiineae</taxon>
        <taxon>Physalacriaceae</taxon>
        <taxon>Cylindrobasidium</taxon>
    </lineage>
</organism>
<sequence length="114" mass="11944">MSPSTDCSTCVRKNIVCAPVEGSMACNSCHKAKVKCSLVARRAAVALSPYPSTSALIDAVGKSVSLAQMAAAAHDGGVPDTLQRAYERFLHTYPDYATWANAASGTPNRTPAQQ</sequence>
<proteinExistence type="predicted"/>
<name>A0A0D7AT77_9AGAR</name>
<evidence type="ECO:0000313" key="2">
    <source>
        <dbReference type="Proteomes" id="UP000054007"/>
    </source>
</evidence>
<evidence type="ECO:0000313" key="1">
    <source>
        <dbReference type="EMBL" id="KIY61185.1"/>
    </source>
</evidence>
<keyword evidence="2" id="KW-1185">Reference proteome</keyword>